<keyword evidence="7" id="KW-0812">Transmembrane</keyword>
<evidence type="ECO:0000256" key="1">
    <source>
        <dbReference type="ARBA" id="ARBA00004370"/>
    </source>
</evidence>
<dbReference type="AlphaFoldDB" id="A0A0U9HJA1"/>
<keyword evidence="7" id="KW-1133">Transmembrane helix</keyword>
<dbReference type="GO" id="GO:0016491">
    <property type="term" value="F:oxidoreductase activity"/>
    <property type="evidence" value="ECO:0000318"/>
    <property type="project" value="GO_Central"/>
</dbReference>
<evidence type="ECO:0000256" key="7">
    <source>
        <dbReference type="SAM" id="Phobius"/>
    </source>
</evidence>
<evidence type="ECO:0000313" key="11">
    <source>
        <dbReference type="Proteomes" id="UP000054558"/>
    </source>
</evidence>
<comment type="similarity">
    <text evidence="3">Belongs to the fatty acid desaturase type 1 family.</text>
</comment>
<keyword evidence="5 7" id="KW-0472">Membrane</keyword>
<dbReference type="InterPro" id="IPR021863">
    <property type="entry name" value="FAS_N"/>
</dbReference>
<dbReference type="InterPro" id="IPR012171">
    <property type="entry name" value="Fatty_acid_desaturase"/>
</dbReference>
<gene>
    <name evidence="10" type="ORF">KFL_000960060</name>
</gene>
<keyword evidence="11" id="KW-1185">Reference proteome</keyword>
<dbReference type="OMA" id="DTVFVPW"/>
<evidence type="ECO:0000256" key="5">
    <source>
        <dbReference type="ARBA" id="ARBA00023136"/>
    </source>
</evidence>
<organism evidence="10 11">
    <name type="scientific">Klebsormidium nitens</name>
    <name type="common">Green alga</name>
    <name type="synonym">Ulothrix nitens</name>
    <dbReference type="NCBI Taxonomy" id="105231"/>
    <lineage>
        <taxon>Eukaryota</taxon>
        <taxon>Viridiplantae</taxon>
        <taxon>Streptophyta</taxon>
        <taxon>Klebsormidiophyceae</taxon>
        <taxon>Klebsormidiales</taxon>
        <taxon>Klebsormidiaceae</taxon>
        <taxon>Klebsormidium</taxon>
    </lineage>
</organism>
<name>A0A0U9HJA1_KLENI</name>
<evidence type="ECO:0000313" key="10">
    <source>
        <dbReference type="EMBL" id="GAQ81955.1"/>
    </source>
</evidence>
<feature type="domain" description="Fatty acid desaturase N-terminal" evidence="9">
    <location>
        <begin position="23"/>
        <end position="65"/>
    </location>
</feature>
<dbReference type="GO" id="GO:0016717">
    <property type="term" value="F:oxidoreductase activity, acting on paired donors, with oxidation of a pair of donors resulting in the reduction of molecular oxygen to two molecules of water"/>
    <property type="evidence" value="ECO:0007669"/>
    <property type="project" value="InterPro"/>
</dbReference>
<evidence type="ECO:0000259" key="9">
    <source>
        <dbReference type="Pfam" id="PF11960"/>
    </source>
</evidence>
<dbReference type="CDD" id="cd03507">
    <property type="entry name" value="Delta12-FADS-like"/>
    <property type="match status" value="1"/>
</dbReference>
<feature type="transmembrane region" description="Helical" evidence="7">
    <location>
        <begin position="179"/>
        <end position="196"/>
    </location>
</feature>
<proteinExistence type="inferred from homology"/>
<dbReference type="OrthoDB" id="1461976at2759"/>
<evidence type="ECO:0000259" key="8">
    <source>
        <dbReference type="Pfam" id="PF00487"/>
    </source>
</evidence>
<dbReference type="GO" id="GO:0006629">
    <property type="term" value="P:lipid metabolic process"/>
    <property type="evidence" value="ECO:0007669"/>
    <property type="project" value="InterPro"/>
</dbReference>
<dbReference type="STRING" id="105231.A0A0U9HJA1"/>
<feature type="transmembrane region" description="Helical" evidence="7">
    <location>
        <begin position="115"/>
        <end position="137"/>
    </location>
</feature>
<feature type="transmembrane region" description="Helical" evidence="7">
    <location>
        <begin position="83"/>
        <end position="103"/>
    </location>
</feature>
<feature type="domain" description="Fatty acid desaturase" evidence="8">
    <location>
        <begin position="86"/>
        <end position="345"/>
    </location>
</feature>
<protein>
    <submittedName>
        <fullName evidence="10">Omega-6 fatty acid desaturase</fullName>
    </submittedName>
</protein>
<dbReference type="Proteomes" id="UP000054558">
    <property type="component" value="Unassembled WGS sequence"/>
</dbReference>
<comment type="subcellular location">
    <subcellularLocation>
        <location evidence="1">Membrane</location>
    </subcellularLocation>
</comment>
<dbReference type="EMBL" id="DF237045">
    <property type="protein sequence ID" value="GAQ81955.1"/>
    <property type="molecule type" value="Genomic_DNA"/>
</dbReference>
<feature type="transmembrane region" description="Helical" evidence="7">
    <location>
        <begin position="223"/>
        <end position="242"/>
    </location>
</feature>
<sequence>MGRGGDATVPAEGQRVPAFPRAPSDKPPFTVGDLKRAIPPHCFKRSLLTSFSYLATDLAIIAALAFSTRYFEHPTVPKLVSYLVLWPLYWAICGSVATGVWVISHECGHQAFSDYGWVNDTVGLVFHSALLVPYFSWKYSHRRHHSNTGSLAKDEVFVPPHADNLPWFGVLTEFSLGRFMYLTFMLLAGWPSYLITNATGRPYKGWANHFVPQSPIFNKSEQFFVLVSDLALVAVIYGLYTLSGLYGGAWLFKVYGAPLLVVNSFLVLITFLQHTHPALPHYKDKEWDWLRGALATVDRDYGILNIAHHHIADTHVAHHLFSTMPHYHAQEATEAIKPVLGPYYQKDTTPIYEAMWREIKECNYVEADEPSKPGVLWMKSRSDLKAKKGN</sequence>
<dbReference type="GO" id="GO:0016020">
    <property type="term" value="C:membrane"/>
    <property type="evidence" value="ECO:0007669"/>
    <property type="project" value="UniProtKB-SubCell"/>
</dbReference>
<feature type="transmembrane region" description="Helical" evidence="7">
    <location>
        <begin position="51"/>
        <end position="71"/>
    </location>
</feature>
<dbReference type="InterPro" id="IPR005804">
    <property type="entry name" value="FA_desaturase_dom"/>
</dbReference>
<feature type="region of interest" description="Disordered" evidence="6">
    <location>
        <begin position="1"/>
        <end position="26"/>
    </location>
</feature>
<keyword evidence="4" id="KW-0560">Oxidoreductase</keyword>
<evidence type="ECO:0000256" key="4">
    <source>
        <dbReference type="ARBA" id="ARBA00023002"/>
    </source>
</evidence>
<evidence type="ECO:0000256" key="2">
    <source>
        <dbReference type="ARBA" id="ARBA00005189"/>
    </source>
</evidence>
<reference evidence="10 11" key="1">
    <citation type="journal article" date="2014" name="Nat. Commun.">
        <title>Klebsormidium flaccidum genome reveals primary factors for plant terrestrial adaptation.</title>
        <authorList>
            <person name="Hori K."/>
            <person name="Maruyama F."/>
            <person name="Fujisawa T."/>
            <person name="Togashi T."/>
            <person name="Yamamoto N."/>
            <person name="Seo M."/>
            <person name="Sato S."/>
            <person name="Yamada T."/>
            <person name="Mori H."/>
            <person name="Tajima N."/>
            <person name="Moriyama T."/>
            <person name="Ikeuchi M."/>
            <person name="Watanabe M."/>
            <person name="Wada H."/>
            <person name="Kobayashi K."/>
            <person name="Saito M."/>
            <person name="Masuda T."/>
            <person name="Sasaki-Sekimoto Y."/>
            <person name="Mashiguchi K."/>
            <person name="Awai K."/>
            <person name="Shimojima M."/>
            <person name="Masuda S."/>
            <person name="Iwai M."/>
            <person name="Nobusawa T."/>
            <person name="Narise T."/>
            <person name="Kondo S."/>
            <person name="Saito H."/>
            <person name="Sato R."/>
            <person name="Murakawa M."/>
            <person name="Ihara Y."/>
            <person name="Oshima-Yamada Y."/>
            <person name="Ohtaka K."/>
            <person name="Satoh M."/>
            <person name="Sonobe K."/>
            <person name="Ishii M."/>
            <person name="Ohtani R."/>
            <person name="Kanamori-Sato M."/>
            <person name="Honoki R."/>
            <person name="Miyazaki D."/>
            <person name="Mochizuki H."/>
            <person name="Umetsu J."/>
            <person name="Higashi K."/>
            <person name="Shibata D."/>
            <person name="Kamiya Y."/>
            <person name="Sato N."/>
            <person name="Nakamura Y."/>
            <person name="Tabata S."/>
            <person name="Ida S."/>
            <person name="Kurokawa K."/>
            <person name="Ohta H."/>
        </authorList>
    </citation>
    <scope>NUCLEOTIDE SEQUENCE [LARGE SCALE GENOMIC DNA]</scope>
    <source>
        <strain evidence="10 11">NIES-2285</strain>
    </source>
</reference>
<feature type="transmembrane region" description="Helical" evidence="7">
    <location>
        <begin position="254"/>
        <end position="272"/>
    </location>
</feature>
<comment type="pathway">
    <text evidence="2">Lipid metabolism.</text>
</comment>
<dbReference type="PANTHER" id="PTHR32100">
    <property type="entry name" value="OMEGA-6 FATTY ACID DESATURASE, CHLOROPLASTIC"/>
    <property type="match status" value="1"/>
</dbReference>
<dbReference type="Pfam" id="PF11960">
    <property type="entry name" value="DUF3474"/>
    <property type="match status" value="1"/>
</dbReference>
<evidence type="ECO:0000256" key="3">
    <source>
        <dbReference type="ARBA" id="ARBA00009295"/>
    </source>
</evidence>
<accession>A0A0U9HJA1</accession>
<dbReference type="Pfam" id="PF00487">
    <property type="entry name" value="FA_desaturase"/>
    <property type="match status" value="1"/>
</dbReference>
<evidence type="ECO:0000256" key="6">
    <source>
        <dbReference type="SAM" id="MobiDB-lite"/>
    </source>
</evidence>